<dbReference type="HAMAP" id="MF_00272">
    <property type="entry name" value="GcvH"/>
    <property type="match status" value="1"/>
</dbReference>
<feature type="modified residue" description="N6-lipoyllysine" evidence="3 4">
    <location>
        <position position="65"/>
    </location>
</feature>
<dbReference type="GO" id="GO:0009249">
    <property type="term" value="P:protein lipoylation"/>
    <property type="evidence" value="ECO:0007669"/>
    <property type="project" value="TreeGrafter"/>
</dbReference>
<comment type="function">
    <text evidence="3">The glycine cleavage system catalyzes the degradation of glycine. The H protein shuttles the methylamine group of glycine from the P protein to the T protein.</text>
</comment>
<feature type="domain" description="Lipoyl-binding" evidence="5">
    <location>
        <begin position="24"/>
        <end position="106"/>
    </location>
</feature>
<dbReference type="NCBIfam" id="TIGR00527">
    <property type="entry name" value="gcvH"/>
    <property type="match status" value="1"/>
</dbReference>
<dbReference type="InterPro" id="IPR017453">
    <property type="entry name" value="GCV_H_sub"/>
</dbReference>
<dbReference type="Proteomes" id="UP000248598">
    <property type="component" value="Chromosome 1"/>
</dbReference>
<dbReference type="EMBL" id="LS483426">
    <property type="protein sequence ID" value="SQH25403.1"/>
    <property type="molecule type" value="Genomic_DNA"/>
</dbReference>
<accession>A0AAX2J7G0</accession>
<comment type="similarity">
    <text evidence="1 3">Belongs to the GcvH family.</text>
</comment>
<dbReference type="NCBIfam" id="NF002270">
    <property type="entry name" value="PRK01202.1"/>
    <property type="match status" value="1"/>
</dbReference>
<dbReference type="GO" id="GO:0005960">
    <property type="term" value="C:glycine cleavage complex"/>
    <property type="evidence" value="ECO:0007669"/>
    <property type="project" value="InterPro"/>
</dbReference>
<evidence type="ECO:0000313" key="6">
    <source>
        <dbReference type="EMBL" id="SQH25403.1"/>
    </source>
</evidence>
<dbReference type="RefSeq" id="WP_003786658.1">
    <property type="nucleotide sequence ID" value="NZ_CP050136.1"/>
</dbReference>
<dbReference type="GO" id="GO:0005829">
    <property type="term" value="C:cytosol"/>
    <property type="evidence" value="ECO:0007669"/>
    <property type="project" value="TreeGrafter"/>
</dbReference>
<dbReference type="InterPro" id="IPR000089">
    <property type="entry name" value="Biotin_lipoyl"/>
</dbReference>
<dbReference type="CDD" id="cd06848">
    <property type="entry name" value="GCS_H"/>
    <property type="match status" value="1"/>
</dbReference>
<evidence type="ECO:0000256" key="2">
    <source>
        <dbReference type="ARBA" id="ARBA00022823"/>
    </source>
</evidence>
<protein>
    <recommendedName>
        <fullName evidence="3">Glycine cleavage system H protein</fullName>
    </recommendedName>
</protein>
<dbReference type="InterPro" id="IPR002930">
    <property type="entry name" value="GCV_H"/>
</dbReference>
<name>A0AAX2J7G0_KINKI</name>
<organism evidence="6 7">
    <name type="scientific">Kingella kingae</name>
    <dbReference type="NCBI Taxonomy" id="504"/>
    <lineage>
        <taxon>Bacteria</taxon>
        <taxon>Pseudomonadati</taxon>
        <taxon>Pseudomonadota</taxon>
        <taxon>Betaproteobacteria</taxon>
        <taxon>Neisseriales</taxon>
        <taxon>Neisseriaceae</taxon>
        <taxon>Kingella</taxon>
    </lineage>
</organism>
<keyword evidence="2 3" id="KW-0450">Lipoyl</keyword>
<evidence type="ECO:0000256" key="4">
    <source>
        <dbReference type="PIRSR" id="PIRSR617453-50"/>
    </source>
</evidence>
<dbReference type="PROSITE" id="PS50968">
    <property type="entry name" value="BIOTINYL_LIPOYL"/>
    <property type="match status" value="1"/>
</dbReference>
<dbReference type="Gene3D" id="2.40.50.100">
    <property type="match status" value="1"/>
</dbReference>
<evidence type="ECO:0000256" key="3">
    <source>
        <dbReference type="HAMAP-Rule" id="MF_00272"/>
    </source>
</evidence>
<evidence type="ECO:0000259" key="5">
    <source>
        <dbReference type="PROSITE" id="PS50968"/>
    </source>
</evidence>
<dbReference type="Pfam" id="PF01597">
    <property type="entry name" value="GCV_H"/>
    <property type="match status" value="1"/>
</dbReference>
<proteinExistence type="inferred from homology"/>
<sequence>MAQIPNHLYYTAQHQWIRQNEDGTATVGITDFAQETLGDIVFVELPDVGTELAANVQAASVESVKSASDVYAPVAGKVVAINEDLIANPEVANESPYDAGWFFVVQPNQASDIATLLTAEQYQAETA</sequence>
<dbReference type="GeneID" id="93262880"/>
<evidence type="ECO:0000256" key="1">
    <source>
        <dbReference type="ARBA" id="ARBA00009249"/>
    </source>
</evidence>
<dbReference type="SUPFAM" id="SSF51230">
    <property type="entry name" value="Single hybrid motif"/>
    <property type="match status" value="1"/>
</dbReference>
<dbReference type="InterPro" id="IPR011053">
    <property type="entry name" value="Single_hybrid_motif"/>
</dbReference>
<dbReference type="AlphaFoldDB" id="A0AAX2J7G0"/>
<dbReference type="GO" id="GO:0019464">
    <property type="term" value="P:glycine decarboxylation via glycine cleavage system"/>
    <property type="evidence" value="ECO:0007669"/>
    <property type="project" value="UniProtKB-UniRule"/>
</dbReference>
<gene>
    <name evidence="3 6" type="primary">gcvH</name>
    <name evidence="6" type="ORF">NCTC10529_01601</name>
</gene>
<dbReference type="InterPro" id="IPR033753">
    <property type="entry name" value="GCV_H/Fam206"/>
</dbReference>
<dbReference type="PANTHER" id="PTHR11715:SF3">
    <property type="entry name" value="GLYCINE CLEAVAGE SYSTEM H PROTEIN-RELATED"/>
    <property type="match status" value="1"/>
</dbReference>
<reference evidence="6 7" key="1">
    <citation type="submission" date="2018-06" db="EMBL/GenBank/DDBJ databases">
        <authorList>
            <consortium name="Pathogen Informatics"/>
            <person name="Doyle S."/>
        </authorList>
    </citation>
    <scope>NUCLEOTIDE SEQUENCE [LARGE SCALE GENOMIC DNA]</scope>
    <source>
        <strain evidence="6 7">NCTC10529</strain>
    </source>
</reference>
<evidence type="ECO:0000313" key="7">
    <source>
        <dbReference type="Proteomes" id="UP000248598"/>
    </source>
</evidence>
<comment type="subunit">
    <text evidence="3">The glycine cleavage system is composed of four proteins: P, T, L and H.</text>
</comment>
<dbReference type="PANTHER" id="PTHR11715">
    <property type="entry name" value="GLYCINE CLEAVAGE SYSTEM H PROTEIN"/>
    <property type="match status" value="1"/>
</dbReference>
<comment type="cofactor">
    <cofactor evidence="3">
        <name>(R)-lipoate</name>
        <dbReference type="ChEBI" id="CHEBI:83088"/>
    </cofactor>
    <text evidence="3">Binds 1 lipoyl cofactor covalently.</text>
</comment>